<dbReference type="InterPro" id="IPR001895">
    <property type="entry name" value="RASGEF_cat_dom"/>
</dbReference>
<dbReference type="InterPro" id="IPR000651">
    <property type="entry name" value="Ras-like_Gua-exchang_fac_N"/>
</dbReference>
<dbReference type="InterPro" id="IPR023578">
    <property type="entry name" value="Ras_GEF_dom_sf"/>
</dbReference>
<dbReference type="PROSITE" id="PS50002">
    <property type="entry name" value="SH3"/>
    <property type="match status" value="1"/>
</dbReference>
<dbReference type="Pfam" id="PF00618">
    <property type="entry name" value="RasGEF_N"/>
    <property type="match status" value="1"/>
</dbReference>
<name>A0A4R0RBW9_9APHY</name>
<dbReference type="SMART" id="SM00326">
    <property type="entry name" value="SH3"/>
    <property type="match status" value="1"/>
</dbReference>
<dbReference type="PROSITE" id="PS50009">
    <property type="entry name" value="RASGEF_CAT"/>
    <property type="match status" value="1"/>
</dbReference>
<dbReference type="GO" id="GO:0005886">
    <property type="term" value="C:plasma membrane"/>
    <property type="evidence" value="ECO:0007669"/>
    <property type="project" value="TreeGrafter"/>
</dbReference>
<evidence type="ECO:0000313" key="10">
    <source>
        <dbReference type="Proteomes" id="UP000292702"/>
    </source>
</evidence>
<feature type="domain" description="N-terminal Ras-GEF" evidence="8">
    <location>
        <begin position="367"/>
        <end position="501"/>
    </location>
</feature>
<evidence type="ECO:0000256" key="5">
    <source>
        <dbReference type="SAM" id="MobiDB-lite"/>
    </source>
</evidence>
<evidence type="ECO:0000259" key="7">
    <source>
        <dbReference type="PROSITE" id="PS50009"/>
    </source>
</evidence>
<evidence type="ECO:0000256" key="4">
    <source>
        <dbReference type="PROSITE-ProRule" id="PRU00192"/>
    </source>
</evidence>
<dbReference type="InterPro" id="IPR036028">
    <property type="entry name" value="SH3-like_dom_sf"/>
</dbReference>
<dbReference type="InterPro" id="IPR036964">
    <property type="entry name" value="RASGEF_cat_dom_sf"/>
</dbReference>
<feature type="compositionally biased region" description="Polar residues" evidence="5">
    <location>
        <begin position="250"/>
        <end position="262"/>
    </location>
</feature>
<dbReference type="GO" id="GO:0007265">
    <property type="term" value="P:Ras protein signal transduction"/>
    <property type="evidence" value="ECO:0007669"/>
    <property type="project" value="TreeGrafter"/>
</dbReference>
<dbReference type="SUPFAM" id="SSF48366">
    <property type="entry name" value="Ras GEF"/>
    <property type="match status" value="1"/>
</dbReference>
<keyword evidence="10" id="KW-1185">Reference proteome</keyword>
<organism evidence="9 10">
    <name type="scientific">Steccherinum ochraceum</name>
    <dbReference type="NCBI Taxonomy" id="92696"/>
    <lineage>
        <taxon>Eukaryota</taxon>
        <taxon>Fungi</taxon>
        <taxon>Dikarya</taxon>
        <taxon>Basidiomycota</taxon>
        <taxon>Agaricomycotina</taxon>
        <taxon>Agaricomycetes</taxon>
        <taxon>Polyporales</taxon>
        <taxon>Steccherinaceae</taxon>
        <taxon>Steccherinum</taxon>
    </lineage>
</organism>
<dbReference type="CDD" id="cd00174">
    <property type="entry name" value="SH3"/>
    <property type="match status" value="1"/>
</dbReference>
<dbReference type="SMART" id="SM00147">
    <property type="entry name" value="RasGEF"/>
    <property type="match status" value="1"/>
</dbReference>
<feature type="domain" description="SH3" evidence="6">
    <location>
        <begin position="60"/>
        <end position="121"/>
    </location>
</feature>
<dbReference type="GO" id="GO:0005085">
    <property type="term" value="F:guanyl-nucleotide exchange factor activity"/>
    <property type="evidence" value="ECO:0007669"/>
    <property type="project" value="UniProtKB-KW"/>
</dbReference>
<dbReference type="Proteomes" id="UP000292702">
    <property type="component" value="Unassembled WGS sequence"/>
</dbReference>
<dbReference type="Pfam" id="PF00617">
    <property type="entry name" value="RasGEF"/>
    <property type="match status" value="1"/>
</dbReference>
<gene>
    <name evidence="9" type="ORF">EIP91_002589</name>
</gene>
<dbReference type="Gene3D" id="2.30.30.40">
    <property type="entry name" value="SH3 Domains"/>
    <property type="match status" value="1"/>
</dbReference>
<sequence length="787" mass="87758">MKSRSAAVAKRQLPRLAIDATPYSHQHTLASPASSISTSASGSSTQQSVSASAVDTPFSAGLFHVLCLYDYEATDEDQLSFRRNEVLDIVQQEASGWWAALRESDGTVGWIPSAFVDPISEHTAERLRARGPKIHIQVNTERLNPPITGERSPYTLSSGLGTPGESMRGYDWMPLADAAKNITHLASPLHFPNDVTSAVDSPFVVPDDDSDTPLASLTGQTLTIPDTARIKAACPPSPSTPMPQAPSASVVEQWTQSPTPTKSPATVIFGRQFRRRPVLIDDSSSLSRLSTVFETRNVAEVDFLASSPVVAESIDAYSRVARASVDKVKKITGDDDAQTMYSAKIALSALPWFLKPEHGESEIRVEYDGTITAGTLPALVERLTVEHFTPAQEKQYRHAFLMTYSAFATADEVFDLLLSRFHMEPPAGLTVEETELWKQKKLRTGQKRVLSTFSTWLEHHRLVEDEPAVAQRLQEFLQSITSPTGNKVMAKQVMKVLERMTFDEQPDPSQNTPPTHKHRRKKSAREELHKMDPSLLAEHITLYERKLYGKILPQDCLQYVKRQQGGNAERLIEFCKTHDRLANWVKSSVLHTENVGRRARTVDVWIGVAERCRALNALSSLSAIVAALTSTVITRLHLTWAHVDRIAPLDALASFSEPLPGFPNYREVQLETDDPCVPFIGPYLTDLMHTNEQFPDHAVVDEQPDSDMINFMKRRRFAEVVDTLLRHQGKMYPFAEDEDPEIMAFIDAHLMQAADVDQSSLWKLSQEVHRAELIQADIRRGLEAAGF</sequence>
<reference evidence="9 10" key="1">
    <citation type="submission" date="2018-11" db="EMBL/GenBank/DDBJ databases">
        <title>Genome assembly of Steccherinum ochraceum LE-BIN_3174, the white-rot fungus of the Steccherinaceae family (The Residual Polyporoid clade, Polyporales, Basidiomycota).</title>
        <authorList>
            <person name="Fedorova T.V."/>
            <person name="Glazunova O.A."/>
            <person name="Landesman E.O."/>
            <person name="Moiseenko K.V."/>
            <person name="Psurtseva N.V."/>
            <person name="Savinova O.S."/>
            <person name="Shakhova N.V."/>
            <person name="Tyazhelova T.V."/>
            <person name="Vasina D.V."/>
        </authorList>
    </citation>
    <scope>NUCLEOTIDE SEQUENCE [LARGE SCALE GENOMIC DNA]</scope>
    <source>
        <strain evidence="9 10">LE-BIN_3174</strain>
    </source>
</reference>
<feature type="domain" description="Ras-GEF" evidence="7">
    <location>
        <begin position="532"/>
        <end position="771"/>
    </location>
</feature>
<dbReference type="OrthoDB" id="10255964at2759"/>
<dbReference type="PANTHER" id="PTHR23113">
    <property type="entry name" value="GUANINE NUCLEOTIDE EXCHANGE FACTOR"/>
    <property type="match status" value="1"/>
</dbReference>
<dbReference type="CDD" id="cd06224">
    <property type="entry name" value="REM"/>
    <property type="match status" value="1"/>
</dbReference>
<dbReference type="Gene3D" id="1.20.870.10">
    <property type="entry name" value="Son of sevenless (SoS) protein Chain: S domain 1"/>
    <property type="match status" value="1"/>
</dbReference>
<keyword evidence="1 4" id="KW-0728">SH3 domain</keyword>
<dbReference type="PRINTS" id="PR00452">
    <property type="entry name" value="SH3DOMAIN"/>
</dbReference>
<dbReference type="InterPro" id="IPR001452">
    <property type="entry name" value="SH3_domain"/>
</dbReference>
<proteinExistence type="predicted"/>
<dbReference type="SMART" id="SM00229">
    <property type="entry name" value="RasGEFN"/>
    <property type="match status" value="1"/>
</dbReference>
<dbReference type="PANTHER" id="PTHR23113:SF368">
    <property type="entry name" value="CELL DIVISION CONTROL PROTEIN 25"/>
    <property type="match status" value="1"/>
</dbReference>
<dbReference type="AlphaFoldDB" id="A0A4R0RBW9"/>
<evidence type="ECO:0000259" key="8">
    <source>
        <dbReference type="PROSITE" id="PS50212"/>
    </source>
</evidence>
<dbReference type="STRING" id="92696.A0A4R0RBW9"/>
<evidence type="ECO:0000259" key="6">
    <source>
        <dbReference type="PROSITE" id="PS50002"/>
    </source>
</evidence>
<dbReference type="Gene3D" id="1.10.840.10">
    <property type="entry name" value="Ras guanine-nucleotide exchange factors catalytic domain"/>
    <property type="match status" value="1"/>
</dbReference>
<evidence type="ECO:0000256" key="1">
    <source>
        <dbReference type="ARBA" id="ARBA00022443"/>
    </source>
</evidence>
<evidence type="ECO:0008006" key="11">
    <source>
        <dbReference type="Google" id="ProtNLM"/>
    </source>
</evidence>
<dbReference type="InterPro" id="IPR008937">
    <property type="entry name" value="Ras-like_GEF"/>
</dbReference>
<evidence type="ECO:0000256" key="3">
    <source>
        <dbReference type="PROSITE-ProRule" id="PRU00168"/>
    </source>
</evidence>
<dbReference type="PROSITE" id="PS00720">
    <property type="entry name" value="RASGEF"/>
    <property type="match status" value="1"/>
</dbReference>
<feature type="region of interest" description="Disordered" evidence="5">
    <location>
        <begin position="234"/>
        <end position="262"/>
    </location>
</feature>
<dbReference type="EMBL" id="RWJN01000179">
    <property type="protein sequence ID" value="TCD65471.1"/>
    <property type="molecule type" value="Genomic_DNA"/>
</dbReference>
<protein>
    <recommendedName>
        <fullName evidence="11">Ras GEF</fullName>
    </recommendedName>
</protein>
<evidence type="ECO:0000256" key="2">
    <source>
        <dbReference type="ARBA" id="ARBA00022658"/>
    </source>
</evidence>
<keyword evidence="2 3" id="KW-0344">Guanine-nucleotide releasing factor</keyword>
<dbReference type="Pfam" id="PF00018">
    <property type="entry name" value="SH3_1"/>
    <property type="match status" value="1"/>
</dbReference>
<accession>A0A4R0RBW9</accession>
<dbReference type="PROSITE" id="PS50212">
    <property type="entry name" value="RASGEF_NTER"/>
    <property type="match status" value="1"/>
</dbReference>
<dbReference type="InterPro" id="IPR019804">
    <property type="entry name" value="Ras_G-nucl-exch_fac_CS"/>
</dbReference>
<evidence type="ECO:0000313" key="9">
    <source>
        <dbReference type="EMBL" id="TCD65471.1"/>
    </source>
</evidence>
<feature type="region of interest" description="Disordered" evidence="5">
    <location>
        <begin position="501"/>
        <end position="528"/>
    </location>
</feature>
<feature type="compositionally biased region" description="Pro residues" evidence="5">
    <location>
        <begin position="235"/>
        <end position="244"/>
    </location>
</feature>
<dbReference type="SUPFAM" id="SSF50044">
    <property type="entry name" value="SH3-domain"/>
    <property type="match status" value="1"/>
</dbReference>
<comment type="caution">
    <text evidence="9">The sequence shown here is derived from an EMBL/GenBank/DDBJ whole genome shotgun (WGS) entry which is preliminary data.</text>
</comment>